<evidence type="ECO:0000259" key="2">
    <source>
        <dbReference type="Pfam" id="PF01593"/>
    </source>
</evidence>
<comment type="similarity">
    <text evidence="1">Belongs to the flavin monoamine oxidase family.</text>
</comment>
<dbReference type="InterPro" id="IPR002937">
    <property type="entry name" value="Amino_oxidase"/>
</dbReference>
<dbReference type="EMBL" id="BAER01000113">
    <property type="protein sequence ID" value="GAC34591.1"/>
    <property type="molecule type" value="Genomic_DNA"/>
</dbReference>
<dbReference type="STRING" id="1129793.GPLA_3706"/>
<accession>K6ZET5</accession>
<dbReference type="PANTHER" id="PTHR43563:SF1">
    <property type="entry name" value="AMINE OXIDASE [FLAVIN-CONTAINING] B"/>
    <property type="match status" value="1"/>
</dbReference>
<dbReference type="InterPro" id="IPR050703">
    <property type="entry name" value="Flavin_MAO"/>
</dbReference>
<dbReference type="OrthoDB" id="337830at2"/>
<dbReference type="GO" id="GO:0097621">
    <property type="term" value="F:monoamine oxidase activity"/>
    <property type="evidence" value="ECO:0007669"/>
    <property type="project" value="UniProtKB-EC"/>
</dbReference>
<dbReference type="SUPFAM" id="SSF51905">
    <property type="entry name" value="FAD/NAD(P)-binding domain"/>
    <property type="match status" value="1"/>
</dbReference>
<keyword evidence="4" id="KW-1185">Reference proteome</keyword>
<gene>
    <name evidence="3" type="ORF">GPLA_3706</name>
</gene>
<dbReference type="SUPFAM" id="SSF54373">
    <property type="entry name" value="FAD-linked reductases, C-terminal domain"/>
    <property type="match status" value="1"/>
</dbReference>
<comment type="caution">
    <text evidence="3">The sequence shown here is derived from an EMBL/GenBank/DDBJ whole genome shotgun (WGS) entry which is preliminary data.</text>
</comment>
<dbReference type="Proteomes" id="UP000006322">
    <property type="component" value="Unassembled WGS sequence"/>
</dbReference>
<dbReference type="Pfam" id="PF13450">
    <property type="entry name" value="NAD_binding_8"/>
    <property type="match status" value="1"/>
</dbReference>
<evidence type="ECO:0000256" key="1">
    <source>
        <dbReference type="ARBA" id="ARBA00005995"/>
    </source>
</evidence>
<dbReference type="Gene3D" id="3.50.50.60">
    <property type="entry name" value="FAD/NAD(P)-binding domain"/>
    <property type="match status" value="2"/>
</dbReference>
<evidence type="ECO:0000313" key="3">
    <source>
        <dbReference type="EMBL" id="GAC34591.1"/>
    </source>
</evidence>
<protein>
    <submittedName>
        <fullName evidence="3">Monoamine oxidase</fullName>
        <ecNumber evidence="3">1.4.3.4</ecNumber>
    </submittedName>
</protein>
<organism evidence="3 4">
    <name type="scientific">Paraglaciecola polaris LMG 21857</name>
    <dbReference type="NCBI Taxonomy" id="1129793"/>
    <lineage>
        <taxon>Bacteria</taxon>
        <taxon>Pseudomonadati</taxon>
        <taxon>Pseudomonadota</taxon>
        <taxon>Gammaproteobacteria</taxon>
        <taxon>Alteromonadales</taxon>
        <taxon>Alteromonadaceae</taxon>
        <taxon>Paraglaciecola</taxon>
    </lineage>
</organism>
<feature type="domain" description="Amine oxidase" evidence="2">
    <location>
        <begin position="175"/>
        <end position="374"/>
    </location>
</feature>
<reference evidence="4" key="1">
    <citation type="journal article" date="2014" name="Environ. Microbiol.">
        <title>Comparative genomics of the marine bacterial genus Glaciecola reveals the high degree of genomic diversity and genomic characteristic for cold adaptation.</title>
        <authorList>
            <person name="Qin Q.L."/>
            <person name="Xie B.B."/>
            <person name="Yu Y."/>
            <person name="Shu Y.L."/>
            <person name="Rong J.C."/>
            <person name="Zhang Y.J."/>
            <person name="Zhao D.L."/>
            <person name="Chen X.L."/>
            <person name="Zhang X.Y."/>
            <person name="Chen B."/>
            <person name="Zhou B.C."/>
            <person name="Zhang Y.Z."/>
        </authorList>
    </citation>
    <scope>NUCLEOTIDE SEQUENCE [LARGE SCALE GENOMIC DNA]</scope>
    <source>
        <strain evidence="4">LMG 21857</strain>
    </source>
</reference>
<proteinExistence type="inferred from homology"/>
<dbReference type="RefSeq" id="WP_007106356.1">
    <property type="nucleotide sequence ID" value="NZ_BAER01000113.1"/>
</dbReference>
<evidence type="ECO:0000313" key="4">
    <source>
        <dbReference type="Proteomes" id="UP000006322"/>
    </source>
</evidence>
<name>K6ZET5_9ALTE</name>
<keyword evidence="3" id="KW-0560">Oxidoreductase</keyword>
<dbReference type="PANTHER" id="PTHR43563">
    <property type="entry name" value="AMINE OXIDASE"/>
    <property type="match status" value="1"/>
</dbReference>
<dbReference type="Pfam" id="PF01593">
    <property type="entry name" value="Amino_oxidase"/>
    <property type="match status" value="1"/>
</dbReference>
<dbReference type="InterPro" id="IPR036188">
    <property type="entry name" value="FAD/NAD-bd_sf"/>
</dbReference>
<dbReference type="EC" id="1.4.3.4" evidence="3"/>
<sequence>MQHSKVIIVGGGLAGLYAASKLEELNIPYLLLEAQSHLGGRIKAATAAPKPNGSSSHDLGPTWIFPHQSKMQALAKGLQVNLFEQYAIGDVLFQAPNSVQPKQIAGAGDMQLFRVEAGMYQLIDKLYSQLVNAGAAHKIKRSHWVNKIEKDHIKNLWQLTVSEFGQGQRDNTISDTSEHISFSAEHLLLALPPRIIQRDFAVHTWGSALLEQRLRSVPTWMAAQAKFIATYPRPFWREKGLSGQAFSQVGPMVEIHDASATENSGYALFGFIGIPAIRRKGITEQQLIQACLDQLAFFYGDDAYSTQSCHIKDWSQDPFTATEQDINESTKHPEFNYNGLDHELQSLKLYLAASEFARHDPGYLEGALDAAERVIEQISNDI</sequence>
<dbReference type="AlphaFoldDB" id="K6ZET5"/>